<dbReference type="InterPro" id="IPR000961">
    <property type="entry name" value="AGC-kinase_C"/>
</dbReference>
<organism evidence="19 20">
    <name type="scientific">Cyprinus carpio</name>
    <name type="common">Common carp</name>
    <dbReference type="NCBI Taxonomy" id="7962"/>
    <lineage>
        <taxon>Eukaryota</taxon>
        <taxon>Metazoa</taxon>
        <taxon>Chordata</taxon>
        <taxon>Craniata</taxon>
        <taxon>Vertebrata</taxon>
        <taxon>Euteleostomi</taxon>
        <taxon>Actinopterygii</taxon>
        <taxon>Neopterygii</taxon>
        <taxon>Teleostei</taxon>
        <taxon>Ostariophysi</taxon>
        <taxon>Cypriniformes</taxon>
        <taxon>Cyprinidae</taxon>
        <taxon>Cyprininae</taxon>
        <taxon>Cyprinus</taxon>
    </lineage>
</organism>
<keyword evidence="3" id="KW-0723">Serine/threonine-protein kinase</keyword>
<evidence type="ECO:0000256" key="8">
    <source>
        <dbReference type="ARBA" id="ARBA00022840"/>
    </source>
</evidence>
<dbReference type="GO" id="GO:0005507">
    <property type="term" value="F:copper ion binding"/>
    <property type="evidence" value="ECO:0007669"/>
    <property type="project" value="InterPro"/>
</dbReference>
<dbReference type="FunFam" id="1.10.510.10:FF:000065">
    <property type="entry name" value="Non-specific serine/threonine protein kinase"/>
    <property type="match status" value="1"/>
</dbReference>
<dbReference type="GO" id="GO:0004674">
    <property type="term" value="F:protein serine/threonine kinase activity"/>
    <property type="evidence" value="ECO:0007669"/>
    <property type="project" value="UniProtKB-KW"/>
</dbReference>
<dbReference type="InterPro" id="IPR001083">
    <property type="entry name" value="Cu_fist_DNA-bd_dom"/>
</dbReference>
<dbReference type="Proteomes" id="UP000694701">
    <property type="component" value="Unplaced"/>
</dbReference>
<sequence length="653" mass="74378">MPMYTHTCARQATDITDLCCRNCFRQHRSQSCFHLFVHLSGITLGSAECAGRPEAMRLVHNAEKQSFSFKKCSAFQFVKRKVRRWMRNPKVNVEKVQAKGFLSPCPKCQEGQDLWYTHFPAPYGCCHYSPGGYCLSHPPSPLCQPCAPCTPCQPDKNKTCKVRKWKMLSSHHNDNKVKEAESEGHVICPWTMSTLLGSPVLQECCICNGPFITYGHEEAWQPRQRTKAMDLYYHGDPESDYCYPSDNTFMKQRKMGLNDFIQKLSTHSYACKHPEVQSILNLTPPQDAELMNSNPSPPPSPSQQINLGPSSNPTAKPSDFDFLKVIGKGSFGKVLLARHRSDEKFYTVKVLQKKAILKKKEEKHIMSERNVLLKNVKHPFLVGLHYSFQTADKLYFVLDYINGGELFYHLQRERCFLEPRARFYSAEIASALGYLHSLNIVYRDLKPENILLDSQGHIILTDFGLCKENIEPNGTTSTFCGTPEYLAPEVLHKQPYDRTVDWWCLGAVLYEMLYGLPPFYSRNTAEMYDNILNKPLQLKPNISNAARHMLEGLLQKDRTKRLGFTDDFTEIKNHMFFSPINWDDLNAKKLTPPFNPNVTGPNDLRHFDPEFTDEPVPNSIGCSPDSALVTASITEAAEAFLGFSYAPAMDSYL</sequence>
<evidence type="ECO:0000256" key="15">
    <source>
        <dbReference type="SAM" id="MobiDB-lite"/>
    </source>
</evidence>
<dbReference type="CDD" id="cd05602">
    <property type="entry name" value="STKc_SGK1"/>
    <property type="match status" value="1"/>
</dbReference>
<dbReference type="InterPro" id="IPR017441">
    <property type="entry name" value="Protein_kinase_ATP_BS"/>
</dbReference>
<dbReference type="Gene3D" id="3.30.200.20">
    <property type="entry name" value="Phosphorylase Kinase, domain 1"/>
    <property type="match status" value="1"/>
</dbReference>
<keyword evidence="8 14" id="KW-0067">ATP-binding</keyword>
<dbReference type="SMART" id="SM00220">
    <property type="entry name" value="S_TKc"/>
    <property type="match status" value="1"/>
</dbReference>
<accession>A0A8C2DK74</accession>
<feature type="compositionally biased region" description="Polar residues" evidence="15">
    <location>
        <begin position="303"/>
        <end position="312"/>
    </location>
</feature>
<evidence type="ECO:0000256" key="2">
    <source>
        <dbReference type="ARBA" id="ARBA00012513"/>
    </source>
</evidence>
<evidence type="ECO:0000256" key="5">
    <source>
        <dbReference type="ARBA" id="ARBA00022679"/>
    </source>
</evidence>
<keyword evidence="7" id="KW-0418">Kinase</keyword>
<evidence type="ECO:0000256" key="9">
    <source>
        <dbReference type="ARBA" id="ARBA00041082"/>
    </source>
</evidence>
<evidence type="ECO:0000256" key="12">
    <source>
        <dbReference type="ARBA" id="ARBA00048679"/>
    </source>
</evidence>
<dbReference type="InterPro" id="IPR008271">
    <property type="entry name" value="Ser/Thr_kinase_AS"/>
</dbReference>
<dbReference type="PROSITE" id="PS50011">
    <property type="entry name" value="PROTEIN_KINASE_DOM"/>
    <property type="match status" value="1"/>
</dbReference>
<dbReference type="PROSITE" id="PS00108">
    <property type="entry name" value="PROTEIN_KINASE_ST"/>
    <property type="match status" value="1"/>
</dbReference>
<comment type="function">
    <text evidence="13">Protein kinase that may play an important role in cellular stress response. May be involved in the regulation of processes such as cell survival, neuronal excitability and renal sodium excretion.</text>
</comment>
<dbReference type="InterPro" id="IPR011009">
    <property type="entry name" value="Kinase-like_dom_sf"/>
</dbReference>
<dbReference type="Ensembl" id="ENSCCRT00020030389.1">
    <property type="protein sequence ID" value="ENSCCRP00020027717.1"/>
    <property type="gene ID" value="ENSCCRG00020012479.1"/>
</dbReference>
<dbReference type="InterPro" id="IPR000719">
    <property type="entry name" value="Prot_kinase_dom"/>
</dbReference>
<dbReference type="GO" id="GO:0003700">
    <property type="term" value="F:DNA-binding transcription factor activity"/>
    <property type="evidence" value="ECO:0007669"/>
    <property type="project" value="InterPro"/>
</dbReference>
<keyword evidence="4" id="KW-0597">Phosphoprotein</keyword>
<evidence type="ECO:0000259" key="17">
    <source>
        <dbReference type="PROSITE" id="PS50073"/>
    </source>
</evidence>
<dbReference type="Pfam" id="PF00433">
    <property type="entry name" value="Pkinase_C"/>
    <property type="match status" value="1"/>
</dbReference>
<dbReference type="FunFam" id="3.30.200.20:FF:000030">
    <property type="entry name" value="Non-specific serine/threonine protein kinase"/>
    <property type="match status" value="1"/>
</dbReference>
<comment type="catalytic activity">
    <reaction evidence="11">
        <text>L-threonyl-[protein] + ATP = O-phospho-L-threonyl-[protein] + ADP + H(+)</text>
        <dbReference type="Rhea" id="RHEA:46608"/>
        <dbReference type="Rhea" id="RHEA-COMP:11060"/>
        <dbReference type="Rhea" id="RHEA-COMP:11605"/>
        <dbReference type="ChEBI" id="CHEBI:15378"/>
        <dbReference type="ChEBI" id="CHEBI:30013"/>
        <dbReference type="ChEBI" id="CHEBI:30616"/>
        <dbReference type="ChEBI" id="CHEBI:61977"/>
        <dbReference type="ChEBI" id="CHEBI:456216"/>
        <dbReference type="EC" id="2.7.11.1"/>
    </reaction>
</comment>
<reference evidence="19" key="1">
    <citation type="submission" date="2025-08" db="UniProtKB">
        <authorList>
            <consortium name="Ensembl"/>
        </authorList>
    </citation>
    <scope>IDENTIFICATION</scope>
</reference>
<evidence type="ECO:0000256" key="11">
    <source>
        <dbReference type="ARBA" id="ARBA00047899"/>
    </source>
</evidence>
<evidence type="ECO:0000256" key="4">
    <source>
        <dbReference type="ARBA" id="ARBA00022553"/>
    </source>
</evidence>
<dbReference type="PANTHER" id="PTHR24351">
    <property type="entry name" value="RIBOSOMAL PROTEIN S6 KINASE"/>
    <property type="match status" value="1"/>
</dbReference>
<dbReference type="SUPFAM" id="SSF56112">
    <property type="entry name" value="Protein kinase-like (PK-like)"/>
    <property type="match status" value="1"/>
</dbReference>
<evidence type="ECO:0000259" key="16">
    <source>
        <dbReference type="PROSITE" id="PS50011"/>
    </source>
</evidence>
<dbReference type="EC" id="2.7.11.1" evidence="2"/>
<feature type="domain" description="Protein kinase" evidence="16">
    <location>
        <begin position="320"/>
        <end position="577"/>
    </location>
</feature>
<evidence type="ECO:0000256" key="6">
    <source>
        <dbReference type="ARBA" id="ARBA00022741"/>
    </source>
</evidence>
<evidence type="ECO:0000259" key="18">
    <source>
        <dbReference type="PROSITE" id="PS51285"/>
    </source>
</evidence>
<keyword evidence="6 14" id="KW-0547">Nucleotide-binding</keyword>
<evidence type="ECO:0000313" key="19">
    <source>
        <dbReference type="Ensembl" id="ENSCCRP00020027717.1"/>
    </source>
</evidence>
<feature type="binding site" evidence="14">
    <location>
        <position position="358"/>
    </location>
    <ligand>
        <name>ATP</name>
        <dbReference type="ChEBI" id="CHEBI:30616"/>
    </ligand>
</feature>
<feature type="region of interest" description="Disordered" evidence="15">
    <location>
        <begin position="286"/>
        <end position="312"/>
    </location>
</feature>
<dbReference type="GO" id="GO:0003677">
    <property type="term" value="F:DNA binding"/>
    <property type="evidence" value="ECO:0007669"/>
    <property type="project" value="InterPro"/>
</dbReference>
<dbReference type="PROSITE" id="PS50073">
    <property type="entry name" value="COPPER_FIST_2"/>
    <property type="match status" value="1"/>
</dbReference>
<name>A0A8C2DK74_CYPCA</name>
<dbReference type="SMART" id="SM00133">
    <property type="entry name" value="S_TK_X"/>
    <property type="match status" value="1"/>
</dbReference>
<evidence type="ECO:0000256" key="10">
    <source>
        <dbReference type="ARBA" id="ARBA00042467"/>
    </source>
</evidence>
<evidence type="ECO:0000256" key="14">
    <source>
        <dbReference type="PROSITE-ProRule" id="PRU10141"/>
    </source>
</evidence>
<feature type="domain" description="AGC-kinase C-terminal" evidence="18">
    <location>
        <begin position="578"/>
        <end position="653"/>
    </location>
</feature>
<dbReference type="PROSITE" id="PS51285">
    <property type="entry name" value="AGC_KINASE_CTER"/>
    <property type="match status" value="1"/>
</dbReference>
<dbReference type="Gene3D" id="1.10.510.10">
    <property type="entry name" value="Transferase(Phosphotransferase) domain 1"/>
    <property type="match status" value="1"/>
</dbReference>
<dbReference type="InterPro" id="IPR017892">
    <property type="entry name" value="Pkinase_C"/>
</dbReference>
<dbReference type="AlphaFoldDB" id="A0A8C2DK74"/>
<evidence type="ECO:0000256" key="7">
    <source>
        <dbReference type="ARBA" id="ARBA00022777"/>
    </source>
</evidence>
<feature type="domain" description="Copper-fist" evidence="17">
    <location>
        <begin position="20"/>
        <end position="54"/>
    </location>
</feature>
<keyword evidence="5" id="KW-0808">Transferase</keyword>
<comment type="catalytic activity">
    <reaction evidence="12">
        <text>L-seryl-[protein] + ATP = O-phospho-L-seryl-[protein] + ADP + H(+)</text>
        <dbReference type="Rhea" id="RHEA:17989"/>
        <dbReference type="Rhea" id="RHEA-COMP:9863"/>
        <dbReference type="Rhea" id="RHEA-COMP:11604"/>
        <dbReference type="ChEBI" id="CHEBI:15378"/>
        <dbReference type="ChEBI" id="CHEBI:29999"/>
        <dbReference type="ChEBI" id="CHEBI:30616"/>
        <dbReference type="ChEBI" id="CHEBI:83421"/>
        <dbReference type="ChEBI" id="CHEBI:456216"/>
        <dbReference type="EC" id="2.7.11.1"/>
    </reaction>
</comment>
<evidence type="ECO:0000256" key="3">
    <source>
        <dbReference type="ARBA" id="ARBA00022527"/>
    </source>
</evidence>
<protein>
    <recommendedName>
        <fullName evidence="9">Serine/threonine-protein kinase Sgk1</fullName>
        <ecNumber evidence="2">2.7.11.1</ecNumber>
    </recommendedName>
    <alternativeName>
        <fullName evidence="10">Serum/glucocorticoid-regulated kinase 1</fullName>
    </alternativeName>
</protein>
<comment type="similarity">
    <text evidence="1">Belongs to the protein kinase superfamily. AGC Ser/Thr protein kinase family.</text>
</comment>
<evidence type="ECO:0000313" key="20">
    <source>
        <dbReference type="Proteomes" id="UP000694701"/>
    </source>
</evidence>
<evidence type="ECO:0000256" key="13">
    <source>
        <dbReference type="ARBA" id="ARBA00053420"/>
    </source>
</evidence>
<proteinExistence type="inferred from homology"/>
<evidence type="ECO:0000256" key="1">
    <source>
        <dbReference type="ARBA" id="ARBA00009903"/>
    </source>
</evidence>
<dbReference type="PROSITE" id="PS00107">
    <property type="entry name" value="PROTEIN_KINASE_ATP"/>
    <property type="match status" value="1"/>
</dbReference>
<dbReference type="GO" id="GO:0005524">
    <property type="term" value="F:ATP binding"/>
    <property type="evidence" value="ECO:0007669"/>
    <property type="project" value="UniProtKB-UniRule"/>
</dbReference>
<dbReference type="Pfam" id="PF00069">
    <property type="entry name" value="Pkinase"/>
    <property type="match status" value="1"/>
</dbReference>